<evidence type="ECO:0000313" key="3">
    <source>
        <dbReference type="EMBL" id="VAV87767.1"/>
    </source>
</evidence>
<dbReference type="EC" id="6.3.2.1" evidence="3"/>
<dbReference type="GO" id="GO:0005524">
    <property type="term" value="F:ATP binding"/>
    <property type="evidence" value="ECO:0007669"/>
    <property type="project" value="UniProtKB-KW"/>
</dbReference>
<evidence type="ECO:0000256" key="2">
    <source>
        <dbReference type="ARBA" id="ARBA00022840"/>
    </source>
</evidence>
<organism evidence="3">
    <name type="scientific">hydrothermal vent metagenome</name>
    <dbReference type="NCBI Taxonomy" id="652676"/>
    <lineage>
        <taxon>unclassified sequences</taxon>
        <taxon>metagenomes</taxon>
        <taxon>ecological metagenomes</taxon>
    </lineage>
</organism>
<keyword evidence="2" id="KW-0067">ATP-binding</keyword>
<keyword evidence="1" id="KW-0547">Nucleotide-binding</keyword>
<protein>
    <submittedName>
        <fullName evidence="3">Pantoate--beta-alanine ligase</fullName>
        <ecNumber evidence="3">6.3.2.1</ecNumber>
    </submittedName>
</protein>
<sequence>MQIIRQLGPLRDALAEFRKQGRKTGLVPTMGALHAGHMRLVEVAKEQCDIVLVSIFVNPAQFGEGEDLDTYPRQEAADVALLKAAGVELIWAPTLDQIYPDDFSTKVYVGGLSEGLDTLTRPDFFEGIATVVTKLFNQIRPDAAYFGEKDFQQLAI</sequence>
<dbReference type="GO" id="GO:0004592">
    <property type="term" value="F:pantoate-beta-alanine ligase activity"/>
    <property type="evidence" value="ECO:0007669"/>
    <property type="project" value="InterPro"/>
</dbReference>
<name>A0A3B0R8H7_9ZZZZ</name>
<dbReference type="GO" id="GO:0015940">
    <property type="term" value="P:pantothenate biosynthetic process"/>
    <property type="evidence" value="ECO:0007669"/>
    <property type="project" value="InterPro"/>
</dbReference>
<feature type="non-terminal residue" evidence="3">
    <location>
        <position position="156"/>
    </location>
</feature>
<dbReference type="NCBIfam" id="TIGR00125">
    <property type="entry name" value="cyt_tran_rel"/>
    <property type="match status" value="1"/>
</dbReference>
<dbReference type="InterPro" id="IPR003721">
    <property type="entry name" value="Pantoate_ligase"/>
</dbReference>
<proteinExistence type="predicted"/>
<dbReference type="InterPro" id="IPR014729">
    <property type="entry name" value="Rossmann-like_a/b/a_fold"/>
</dbReference>
<dbReference type="Gene3D" id="3.40.50.620">
    <property type="entry name" value="HUPs"/>
    <property type="match status" value="1"/>
</dbReference>
<dbReference type="SUPFAM" id="SSF52374">
    <property type="entry name" value="Nucleotidylyl transferase"/>
    <property type="match status" value="1"/>
</dbReference>
<reference evidence="3" key="1">
    <citation type="submission" date="2018-06" db="EMBL/GenBank/DDBJ databases">
        <authorList>
            <person name="Zhirakovskaya E."/>
        </authorList>
    </citation>
    <scope>NUCLEOTIDE SEQUENCE</scope>
</reference>
<keyword evidence="3" id="KW-0436">Ligase</keyword>
<dbReference type="PANTHER" id="PTHR21299">
    <property type="entry name" value="CYTIDYLATE KINASE/PANTOATE-BETA-ALANINE LIGASE"/>
    <property type="match status" value="1"/>
</dbReference>
<evidence type="ECO:0000256" key="1">
    <source>
        <dbReference type="ARBA" id="ARBA00022741"/>
    </source>
</evidence>
<dbReference type="PANTHER" id="PTHR21299:SF1">
    <property type="entry name" value="PANTOATE--BETA-ALANINE LIGASE"/>
    <property type="match status" value="1"/>
</dbReference>
<dbReference type="InterPro" id="IPR004821">
    <property type="entry name" value="Cyt_trans-like"/>
</dbReference>
<dbReference type="Pfam" id="PF02569">
    <property type="entry name" value="Pantoate_ligase"/>
    <property type="match status" value="1"/>
</dbReference>
<dbReference type="EMBL" id="UOEF01000022">
    <property type="protein sequence ID" value="VAV87767.1"/>
    <property type="molecule type" value="Genomic_DNA"/>
</dbReference>
<dbReference type="AlphaFoldDB" id="A0A3B0R8H7"/>
<accession>A0A3B0R8H7</accession>
<dbReference type="GO" id="GO:0005829">
    <property type="term" value="C:cytosol"/>
    <property type="evidence" value="ECO:0007669"/>
    <property type="project" value="TreeGrafter"/>
</dbReference>
<gene>
    <name evidence="3" type="ORF">MNBD_ALPHA04-37</name>
</gene>